<keyword evidence="2" id="KW-0812">Transmembrane</keyword>
<feature type="transmembrane region" description="Helical" evidence="2">
    <location>
        <begin position="104"/>
        <end position="128"/>
    </location>
</feature>
<feature type="chain" id="PRO_5031309661" description="Transmembrane protein" evidence="3">
    <location>
        <begin position="27"/>
        <end position="693"/>
    </location>
</feature>
<keyword evidence="3" id="KW-0732">Signal</keyword>
<reference evidence="4" key="1">
    <citation type="submission" date="2021-01" db="EMBL/GenBank/DDBJ databases">
        <authorList>
            <person name="Corre E."/>
            <person name="Pelletier E."/>
            <person name="Niang G."/>
            <person name="Scheremetjew M."/>
            <person name="Finn R."/>
            <person name="Kale V."/>
            <person name="Holt S."/>
            <person name="Cochrane G."/>
            <person name="Meng A."/>
            <person name="Brown T."/>
            <person name="Cohen L."/>
        </authorList>
    </citation>
    <scope>NUCLEOTIDE SEQUENCE</scope>
    <source>
        <strain evidence="4">CCMP1243</strain>
    </source>
</reference>
<dbReference type="EMBL" id="HBHJ01008994">
    <property type="protein sequence ID" value="CAD9674722.1"/>
    <property type="molecule type" value="Transcribed_RNA"/>
</dbReference>
<proteinExistence type="predicted"/>
<feature type="signal peptide" evidence="3">
    <location>
        <begin position="1"/>
        <end position="26"/>
    </location>
</feature>
<feature type="transmembrane region" description="Helical" evidence="2">
    <location>
        <begin position="354"/>
        <end position="374"/>
    </location>
</feature>
<feature type="transmembrane region" description="Helical" evidence="2">
    <location>
        <begin position="619"/>
        <end position="637"/>
    </location>
</feature>
<keyword evidence="2" id="KW-0472">Membrane</keyword>
<evidence type="ECO:0000256" key="2">
    <source>
        <dbReference type="SAM" id="Phobius"/>
    </source>
</evidence>
<evidence type="ECO:0008006" key="5">
    <source>
        <dbReference type="Google" id="ProtNLM"/>
    </source>
</evidence>
<organism evidence="4">
    <name type="scientific">Rhizochromulina marina</name>
    <dbReference type="NCBI Taxonomy" id="1034831"/>
    <lineage>
        <taxon>Eukaryota</taxon>
        <taxon>Sar</taxon>
        <taxon>Stramenopiles</taxon>
        <taxon>Ochrophyta</taxon>
        <taxon>Dictyochophyceae</taxon>
        <taxon>Rhizochromulinales</taxon>
        <taxon>Rhizochromulina</taxon>
    </lineage>
</organism>
<evidence type="ECO:0000313" key="4">
    <source>
        <dbReference type="EMBL" id="CAD9674722.1"/>
    </source>
</evidence>
<feature type="transmembrane region" description="Helical" evidence="2">
    <location>
        <begin position="441"/>
        <end position="460"/>
    </location>
</feature>
<dbReference type="AlphaFoldDB" id="A0A7S2RLV3"/>
<accession>A0A7S2RLV3</accession>
<evidence type="ECO:0000256" key="1">
    <source>
        <dbReference type="SAM" id="MobiDB-lite"/>
    </source>
</evidence>
<feature type="region of interest" description="Disordered" evidence="1">
    <location>
        <begin position="266"/>
        <end position="306"/>
    </location>
</feature>
<feature type="transmembrane region" description="Helical" evidence="2">
    <location>
        <begin position="533"/>
        <end position="551"/>
    </location>
</feature>
<evidence type="ECO:0000256" key="3">
    <source>
        <dbReference type="SAM" id="SignalP"/>
    </source>
</evidence>
<protein>
    <recommendedName>
        <fullName evidence="5">Transmembrane protein</fullName>
    </recommendedName>
</protein>
<feature type="transmembrane region" description="Helical" evidence="2">
    <location>
        <begin position="506"/>
        <end position="527"/>
    </location>
</feature>
<gene>
    <name evidence="4" type="ORF">RMAR1173_LOCUS5840</name>
</gene>
<feature type="transmembrane region" description="Helical" evidence="2">
    <location>
        <begin position="73"/>
        <end position="92"/>
    </location>
</feature>
<sequence length="693" mass="76563">MGEKRKRRSMLEWLLDKLTLVGSVLSADTVLPGHVSSREGQHRQSNPMLTYPAFASLPNTQAVLAKQVFAAKYLVSVFILDFIALGVGRMALAETVLLAHRIGYSIVFTTVVLTSIETAIEFVSSAAVPRIYAWVFDDSHISSRNLTHLAVKAYLLSAVLAVCFYPIMGVVTQLAGIRNSTSFFVLAVMQAMQYPLINQIGDQALEMALPHWMETFNGLWLVAPGRPVATSLGCCYGCCCSNAADEEPSSAASFAPGNVVVATSDGECAPRGPSMEPLPPKGTPTEPKEQPSPALESSRTRKSPWRRHEVVRTWGKNLIAKASPDSLAYFLNLVKFVMFSIFAIVFIVCGNNAFLRWAVIIVLSAISLSSAVIMHTYFDEVAPYIVEERAAPEQTSTRWLHQMQGSESSLVWFMTVIFSVPSDASSAVLAVLYVVISTGPATAFVVVGGLLVLVYLCRLIRQAGEEEETETFEESPRQSESKQPQASFLTFIDGSGPRFETWLRQYSLIIVFLSLAALGLYLSTSHLVNGTGLFYFSGVCLVPYFALNNSLKSRVDAALFDYSEQEGYDLIYWRNILNVALKAPVLIADWYVLQLLRRRHSGLDDDESEEKFQIREGSVVLAVTVAILLINLLYYSVVDRRLPAKHSAADLVNRTERQFQLRAASHRSRMDSVQMVPRLSHGDDFSSEAKTSL</sequence>
<feature type="transmembrane region" description="Helical" evidence="2">
    <location>
        <begin position="149"/>
        <end position="168"/>
    </location>
</feature>
<feature type="transmembrane region" description="Helical" evidence="2">
    <location>
        <begin position="327"/>
        <end position="348"/>
    </location>
</feature>
<feature type="transmembrane region" description="Helical" evidence="2">
    <location>
        <begin position="572"/>
        <end position="593"/>
    </location>
</feature>
<keyword evidence="2" id="KW-1133">Transmembrane helix</keyword>
<name>A0A7S2RLV3_9STRA</name>